<sequence>FLDGINIEHLPESDLAQIRGKKIGFIFQTFNLIPTLTALENVMLPMMFQNIPRAERIEKAKELLEKFGLGQRLTHLSNELSGGERQRVAVARALANEPEVILADEPTGNLDSKRSKEIAEVFVKLNKEGKTIILVTHDKDIAKYAKKIYELKDGRIGR</sequence>
<organism evidence="4">
    <name type="scientific">marine sediment metagenome</name>
    <dbReference type="NCBI Taxonomy" id="412755"/>
    <lineage>
        <taxon>unclassified sequences</taxon>
        <taxon>metagenomes</taxon>
        <taxon>ecological metagenomes</taxon>
    </lineage>
</organism>
<evidence type="ECO:0000256" key="1">
    <source>
        <dbReference type="ARBA" id="ARBA00005417"/>
    </source>
</evidence>
<reference evidence="4" key="1">
    <citation type="journal article" date="2014" name="Front. Microbiol.">
        <title>High frequency of phylogenetically diverse reductive dehalogenase-homologous genes in deep subseafloor sedimentary metagenomes.</title>
        <authorList>
            <person name="Kawai M."/>
            <person name="Futagami T."/>
            <person name="Toyoda A."/>
            <person name="Takaki Y."/>
            <person name="Nishi S."/>
            <person name="Hori S."/>
            <person name="Arai W."/>
            <person name="Tsubouchi T."/>
            <person name="Morono Y."/>
            <person name="Uchiyama I."/>
            <person name="Ito T."/>
            <person name="Fujiyama A."/>
            <person name="Inagaki F."/>
            <person name="Takami H."/>
        </authorList>
    </citation>
    <scope>NUCLEOTIDE SEQUENCE</scope>
    <source>
        <strain evidence="4">Expedition CK06-06</strain>
    </source>
</reference>
<name>X0WNG7_9ZZZZ</name>
<evidence type="ECO:0000313" key="4">
    <source>
        <dbReference type="EMBL" id="GAG32499.1"/>
    </source>
</evidence>
<feature type="non-terminal residue" evidence="4">
    <location>
        <position position="1"/>
    </location>
</feature>
<dbReference type="InterPro" id="IPR003439">
    <property type="entry name" value="ABC_transporter-like_ATP-bd"/>
</dbReference>
<dbReference type="InterPro" id="IPR027417">
    <property type="entry name" value="P-loop_NTPase"/>
</dbReference>
<evidence type="ECO:0000259" key="3">
    <source>
        <dbReference type="PROSITE" id="PS50893"/>
    </source>
</evidence>
<gene>
    <name evidence="4" type="ORF">S01H1_64862</name>
</gene>
<dbReference type="AlphaFoldDB" id="X0WNG7"/>
<evidence type="ECO:0000256" key="2">
    <source>
        <dbReference type="ARBA" id="ARBA00022448"/>
    </source>
</evidence>
<dbReference type="CDD" id="cd03255">
    <property type="entry name" value="ABC_MJ0796_LolCDE_FtsE"/>
    <property type="match status" value="1"/>
</dbReference>
<dbReference type="PROSITE" id="PS50893">
    <property type="entry name" value="ABC_TRANSPORTER_2"/>
    <property type="match status" value="1"/>
</dbReference>
<dbReference type="InterPro" id="IPR017911">
    <property type="entry name" value="MacB-like_ATP-bd"/>
</dbReference>
<feature type="domain" description="ABC transporter" evidence="3">
    <location>
        <begin position="2"/>
        <end position="158"/>
    </location>
</feature>
<dbReference type="InterPro" id="IPR017871">
    <property type="entry name" value="ABC_transporter-like_CS"/>
</dbReference>
<dbReference type="GO" id="GO:0005524">
    <property type="term" value="F:ATP binding"/>
    <property type="evidence" value="ECO:0007669"/>
    <property type="project" value="InterPro"/>
</dbReference>
<proteinExistence type="inferred from homology"/>
<accession>X0WNG7</accession>
<dbReference type="Pfam" id="PF00005">
    <property type="entry name" value="ABC_tran"/>
    <property type="match status" value="1"/>
</dbReference>
<protein>
    <recommendedName>
        <fullName evidence="3">ABC transporter domain-containing protein</fullName>
    </recommendedName>
</protein>
<dbReference type="GO" id="GO:0016887">
    <property type="term" value="F:ATP hydrolysis activity"/>
    <property type="evidence" value="ECO:0007669"/>
    <property type="project" value="InterPro"/>
</dbReference>
<comment type="similarity">
    <text evidence="1">Belongs to the ABC transporter superfamily.</text>
</comment>
<dbReference type="SUPFAM" id="SSF52540">
    <property type="entry name" value="P-loop containing nucleoside triphosphate hydrolases"/>
    <property type="match status" value="1"/>
</dbReference>
<keyword evidence="2" id="KW-0813">Transport</keyword>
<dbReference type="PANTHER" id="PTHR42798:SF6">
    <property type="entry name" value="CELL DIVISION ATP-BINDING PROTEIN FTSE"/>
    <property type="match status" value="1"/>
</dbReference>
<dbReference type="Gene3D" id="3.40.50.300">
    <property type="entry name" value="P-loop containing nucleotide triphosphate hydrolases"/>
    <property type="match status" value="1"/>
</dbReference>
<dbReference type="PROSITE" id="PS00211">
    <property type="entry name" value="ABC_TRANSPORTER_1"/>
    <property type="match status" value="1"/>
</dbReference>
<dbReference type="EMBL" id="BARS01042781">
    <property type="protein sequence ID" value="GAG32499.1"/>
    <property type="molecule type" value="Genomic_DNA"/>
</dbReference>
<dbReference type="PANTHER" id="PTHR42798">
    <property type="entry name" value="LIPOPROTEIN-RELEASING SYSTEM ATP-BINDING PROTEIN LOLD"/>
    <property type="match status" value="1"/>
</dbReference>
<comment type="caution">
    <text evidence="4">The sequence shown here is derived from an EMBL/GenBank/DDBJ whole genome shotgun (WGS) entry which is preliminary data.</text>
</comment>